<evidence type="ECO:0000313" key="1">
    <source>
        <dbReference type="EMBL" id="CAE8595177.1"/>
    </source>
</evidence>
<dbReference type="EMBL" id="CAJNNV010007652">
    <property type="protein sequence ID" value="CAE8595177.1"/>
    <property type="molecule type" value="Genomic_DNA"/>
</dbReference>
<protein>
    <submittedName>
        <fullName evidence="2">Uncharacterized protein</fullName>
    </submittedName>
</protein>
<sequence>MAGFSYLSAGSLQLQKAAERCLLGSFALMKGHKLPSSIVATGVQHHWQLSRDLMRHACSASGKLTSLRTQHPASTSLRARPDVLSDLDSQAHQPPDVNIEELKLLIEEARNPTKSDKPRAARRTPNSAGEWLCGGCAQHLPLGAFRLLKSRPDGHPYIRFLCRDCERLYVMAFRRTLRGNAGRLVGAANYRSKKRDQSNTLTIPDILDMIWDQKGCCAYSGVSMQLCIPNSHWRMSLERKNNDIGYNISNCVLVASEFNSPDYSRAPGVRSNEVLGTAQWSAEKVSAVFEARRSTVDVHELLKDIAQARMAPQEFRLARRASNRKPDGEGNIICNKCGTLKHSDSFYPRPATSIGIRSYCKECAGDLDRQRRETLRGHVLTLLATARTRSKSANMAFALQLGDLLDMLHLQGGRCIYSGVPLQYRIRHTDWRMSLERVNNLAGYTKDNCVLIAVEFNTSDYSRKTPKEEVFGTAQWSPAKVMHIWGRVCSENTDPSDIQPPGEKINFARMLFAEVVKQ</sequence>
<proteinExistence type="predicted"/>
<accession>A0A813EP04</accession>
<comment type="caution">
    <text evidence="2">The sequence shown here is derived from an EMBL/GenBank/DDBJ whole genome shotgun (WGS) entry which is preliminary data.</text>
</comment>
<organism evidence="2 3">
    <name type="scientific">Polarella glacialis</name>
    <name type="common">Dinoflagellate</name>
    <dbReference type="NCBI Taxonomy" id="89957"/>
    <lineage>
        <taxon>Eukaryota</taxon>
        <taxon>Sar</taxon>
        <taxon>Alveolata</taxon>
        <taxon>Dinophyceae</taxon>
        <taxon>Suessiales</taxon>
        <taxon>Suessiaceae</taxon>
        <taxon>Polarella</taxon>
    </lineage>
</organism>
<evidence type="ECO:0000313" key="2">
    <source>
        <dbReference type="EMBL" id="CAE8600113.1"/>
    </source>
</evidence>
<name>A0A813EP04_POLGL</name>
<dbReference type="Proteomes" id="UP000654075">
    <property type="component" value="Unassembled WGS sequence"/>
</dbReference>
<dbReference type="Gene3D" id="3.30.40.220">
    <property type="match status" value="2"/>
</dbReference>
<keyword evidence="3" id="KW-1185">Reference proteome</keyword>
<dbReference type="AlphaFoldDB" id="A0A813EP04"/>
<dbReference type="EMBL" id="CAJNNV010011838">
    <property type="protein sequence ID" value="CAE8600113.1"/>
    <property type="molecule type" value="Genomic_DNA"/>
</dbReference>
<reference evidence="2" key="1">
    <citation type="submission" date="2021-02" db="EMBL/GenBank/DDBJ databases">
        <authorList>
            <person name="Dougan E. K."/>
            <person name="Rhodes N."/>
            <person name="Thang M."/>
            <person name="Chan C."/>
        </authorList>
    </citation>
    <scope>NUCLEOTIDE SEQUENCE</scope>
</reference>
<gene>
    <name evidence="1" type="ORF">PGLA1383_LOCUS13693</name>
    <name evidence="2" type="ORF">PGLA1383_LOCUS18447</name>
</gene>
<evidence type="ECO:0000313" key="3">
    <source>
        <dbReference type="Proteomes" id="UP000654075"/>
    </source>
</evidence>